<keyword evidence="3" id="KW-1185">Reference proteome</keyword>
<evidence type="ECO:0000313" key="2">
    <source>
        <dbReference type="EMBL" id="MBQ0930704.1"/>
    </source>
</evidence>
<dbReference type="Proteomes" id="UP000676246">
    <property type="component" value="Unassembled WGS sequence"/>
</dbReference>
<dbReference type="EMBL" id="JAGQDD010000005">
    <property type="protein sequence ID" value="MBQ0930704.1"/>
    <property type="molecule type" value="Genomic_DNA"/>
</dbReference>
<keyword evidence="1" id="KW-0732">Signal</keyword>
<evidence type="ECO:0000256" key="1">
    <source>
        <dbReference type="SAM" id="SignalP"/>
    </source>
</evidence>
<evidence type="ECO:0008006" key="4">
    <source>
        <dbReference type="Google" id="ProtNLM"/>
    </source>
</evidence>
<organism evidence="2 3">
    <name type="scientific">Ideonella alba</name>
    <dbReference type="NCBI Taxonomy" id="2824118"/>
    <lineage>
        <taxon>Bacteria</taxon>
        <taxon>Pseudomonadati</taxon>
        <taxon>Pseudomonadota</taxon>
        <taxon>Betaproteobacteria</taxon>
        <taxon>Burkholderiales</taxon>
        <taxon>Sphaerotilaceae</taxon>
        <taxon>Ideonella</taxon>
    </lineage>
</organism>
<dbReference type="AlphaFoldDB" id="A0A940YIW3"/>
<proteinExistence type="predicted"/>
<feature type="chain" id="PRO_5036760379" description="DUF1571 domain-containing protein" evidence="1">
    <location>
        <begin position="24"/>
        <end position="254"/>
    </location>
</feature>
<comment type="caution">
    <text evidence="2">The sequence shown here is derived from an EMBL/GenBank/DDBJ whole genome shotgun (WGS) entry which is preliminary data.</text>
</comment>
<reference evidence="2 3" key="1">
    <citation type="submission" date="2021-04" db="EMBL/GenBank/DDBJ databases">
        <title>The genome sequence of Ideonella sp. 3Y2.</title>
        <authorList>
            <person name="Liu Y."/>
        </authorList>
    </citation>
    <scope>NUCLEOTIDE SEQUENCE [LARGE SCALE GENOMIC DNA]</scope>
    <source>
        <strain evidence="2 3">3Y2</strain>
    </source>
</reference>
<gene>
    <name evidence="2" type="ORF">KAK03_09400</name>
</gene>
<dbReference type="RefSeq" id="WP_210853711.1">
    <property type="nucleotide sequence ID" value="NZ_JAGQDD010000005.1"/>
</dbReference>
<accession>A0A940YIW3</accession>
<feature type="signal peptide" evidence="1">
    <location>
        <begin position="1"/>
        <end position="23"/>
    </location>
</feature>
<name>A0A940YIW3_9BURK</name>
<sequence>MPLRDTLATLALASLLALPTAQAQVPAAPEASGPAPAEGKKDYSPSERLLLMSEQLKGLKAGTTLSYRYVHKGEGDEPFEDDAKVMLAKRQDGSCCSAKGEFLSGARKLQLPEVQSPVGNPVLLYFLERDIRQMNKITKGSANYFRKRIRMALYEAGTLRDVQATYQGKPVAAREIILTPYVNDPNEARFPLYVQRSYRFVLSESVPGQVLSLQTLTPGPKPDSTPLTDDQLTLAGASVPALQPFTPIAVRTVQ</sequence>
<evidence type="ECO:0000313" key="3">
    <source>
        <dbReference type="Proteomes" id="UP000676246"/>
    </source>
</evidence>
<protein>
    <recommendedName>
        <fullName evidence="4">DUF1571 domain-containing protein</fullName>
    </recommendedName>
</protein>